<dbReference type="Proteomes" id="UP001530377">
    <property type="component" value="Unassembled WGS sequence"/>
</dbReference>
<dbReference type="InterPro" id="IPR039740">
    <property type="entry name" value="CNOT10"/>
</dbReference>
<dbReference type="PANTHER" id="PTHR12979">
    <property type="entry name" value="CCR4-NOT TRANSCRIPTION COMPLEX SUBUNIT 10"/>
    <property type="match status" value="1"/>
</dbReference>
<organism evidence="3 4">
    <name type="scientific">Cyclostephanos tholiformis</name>
    <dbReference type="NCBI Taxonomy" id="382380"/>
    <lineage>
        <taxon>Eukaryota</taxon>
        <taxon>Sar</taxon>
        <taxon>Stramenopiles</taxon>
        <taxon>Ochrophyta</taxon>
        <taxon>Bacillariophyta</taxon>
        <taxon>Coscinodiscophyceae</taxon>
        <taxon>Thalassiosirophycidae</taxon>
        <taxon>Stephanodiscales</taxon>
        <taxon>Stephanodiscaceae</taxon>
        <taxon>Cyclostephanos</taxon>
    </lineage>
</organism>
<feature type="region of interest" description="Disordered" evidence="2">
    <location>
        <begin position="62"/>
        <end position="133"/>
    </location>
</feature>
<sequence length="910" mass="97367">DDPDDVDVVDVGGGGGESGVDGIGHDVANAEGTGTGTATVPRGEPRQRRANAIIPVGRTAAIASSSSIPRRPYVDDGDSRGDVDTRRRTTTETYSRHHDRVVLRMLSPSPGGGDGCGNDGDDGEGEGDGDTPLEEFLSSILRGIQEDEDDGGEIEEVEEVVEGKGGDKRTSMSASSSRPSPLMGLHRLVGLYNFALTKYSSCSYVEALDVVQLVLSTTLEGTKRDDAAAAVDRRRRRHDDDYIIRRRDIVTRIAFLAIDCYLALYAGDGRGPPPSTIVGGGGGGRCGAKVDVEEILSWIEKCLASSSSISSSSSSSTPAGVGGMDEDAIVDASSSSFPSHSHSVRHSSEDADELKFRLHLYRSRMLFVGAKAADERRGGRAGGHRDDDADGRTRAARKELKNAMDIYQNRLCVFGGGDDGGGEGTEGGDVGRDQRVKRGTGGENSSRQQQVGNGRGGKGRSPQDASETTSVTSMAGGSLVTSASDAFWSEGKSGGGGGAATATTTRATFEGMPSKNAAAPVSQQMQRQQQSPKLIVSSVAATAATKTKKKGGTTDLRMRHESVLYLKANLEYLRGNTTKSLKLCAEARSAGRKGLAIGRPDSSSAETFLDLDGAPGGDDAFTNDAPNMIADDKIVVEAPSDPNNESQAAIYYGDALYYNNLALLHQTEGRFHLALWYYTQALYYIERARGPSSCNFWSNGVVRPDVTAEILNNNSLCAYQAQEFLAAYSSMARCVRMSPSVFGMRARCWLRLAQSCIGIYVRNQESSDTNEEVNSHDDRLHWIELGSEKDMSNISKNPLPRASRCLYRALHLSAGHIHADADDPSLDEFIPTSPQEGSANVDMDCYEMALVSLAYVKLQQGDHDSTQEITSIVFRLGRDKADDSGKTQSSHTHILAQVYHRDAMILAGST</sequence>
<evidence type="ECO:0000313" key="4">
    <source>
        <dbReference type="Proteomes" id="UP001530377"/>
    </source>
</evidence>
<feature type="region of interest" description="Disordered" evidence="2">
    <location>
        <begin position="1"/>
        <end position="49"/>
    </location>
</feature>
<evidence type="ECO:0000313" key="3">
    <source>
        <dbReference type="EMBL" id="KAL3809530.1"/>
    </source>
</evidence>
<name>A0ABD3R955_9STRA</name>
<comment type="similarity">
    <text evidence="1">Belongs to the CNOT10 family.</text>
</comment>
<feature type="region of interest" description="Disordered" evidence="2">
    <location>
        <begin position="159"/>
        <end position="179"/>
    </location>
</feature>
<dbReference type="PANTHER" id="PTHR12979:SF5">
    <property type="entry name" value="CCR4-NOT TRANSCRIPTION COMPLEX SUBUNIT 10"/>
    <property type="match status" value="1"/>
</dbReference>
<dbReference type="AlphaFoldDB" id="A0ABD3R955"/>
<evidence type="ECO:0000256" key="1">
    <source>
        <dbReference type="ARBA" id="ARBA00010080"/>
    </source>
</evidence>
<keyword evidence="4" id="KW-1185">Reference proteome</keyword>
<accession>A0ABD3R955</accession>
<feature type="compositionally biased region" description="Basic and acidic residues" evidence="2">
    <location>
        <begin position="161"/>
        <end position="170"/>
    </location>
</feature>
<feature type="non-terminal residue" evidence="3">
    <location>
        <position position="1"/>
    </location>
</feature>
<evidence type="ECO:0000256" key="2">
    <source>
        <dbReference type="SAM" id="MobiDB-lite"/>
    </source>
</evidence>
<protein>
    <submittedName>
        <fullName evidence="3">Uncharacterized protein</fullName>
    </submittedName>
</protein>
<dbReference type="EMBL" id="JALLPB020000399">
    <property type="protein sequence ID" value="KAL3809530.1"/>
    <property type="molecule type" value="Genomic_DNA"/>
</dbReference>
<reference evidence="3 4" key="1">
    <citation type="submission" date="2024-10" db="EMBL/GenBank/DDBJ databases">
        <title>Updated reference genomes for cyclostephanoid diatoms.</title>
        <authorList>
            <person name="Roberts W.R."/>
            <person name="Alverson A.J."/>
        </authorList>
    </citation>
    <scope>NUCLEOTIDE SEQUENCE [LARGE SCALE GENOMIC DNA]</scope>
    <source>
        <strain evidence="3 4">AJA228-03</strain>
    </source>
</reference>
<feature type="compositionally biased region" description="Basic and acidic residues" evidence="2">
    <location>
        <begin position="72"/>
        <end position="102"/>
    </location>
</feature>
<feature type="compositionally biased region" description="Gly residues" evidence="2">
    <location>
        <begin position="418"/>
        <end position="428"/>
    </location>
</feature>
<feature type="region of interest" description="Disordered" evidence="2">
    <location>
        <begin position="373"/>
        <end position="392"/>
    </location>
</feature>
<dbReference type="SUPFAM" id="SSF48452">
    <property type="entry name" value="TPR-like"/>
    <property type="match status" value="1"/>
</dbReference>
<gene>
    <name evidence="3" type="ORF">ACHAXA_001261</name>
</gene>
<feature type="compositionally biased region" description="Polar residues" evidence="2">
    <location>
        <begin position="443"/>
        <end position="452"/>
    </location>
</feature>
<proteinExistence type="inferred from homology"/>
<dbReference type="InterPro" id="IPR011990">
    <property type="entry name" value="TPR-like_helical_dom_sf"/>
</dbReference>
<feature type="region of interest" description="Disordered" evidence="2">
    <location>
        <begin position="418"/>
        <end position="477"/>
    </location>
</feature>
<feature type="compositionally biased region" description="Polar residues" evidence="2">
    <location>
        <begin position="463"/>
        <end position="477"/>
    </location>
</feature>
<feature type="compositionally biased region" description="Gly residues" evidence="2">
    <location>
        <begin position="11"/>
        <end position="22"/>
    </location>
</feature>
<feature type="compositionally biased region" description="Acidic residues" evidence="2">
    <location>
        <begin position="119"/>
        <end position="133"/>
    </location>
</feature>
<comment type="caution">
    <text evidence="3">The sequence shown here is derived from an EMBL/GenBank/DDBJ whole genome shotgun (WGS) entry which is preliminary data.</text>
</comment>
<dbReference type="Gene3D" id="1.25.40.10">
    <property type="entry name" value="Tetratricopeptide repeat domain"/>
    <property type="match status" value="1"/>
</dbReference>